<evidence type="ECO:0000313" key="2">
    <source>
        <dbReference type="Proteomes" id="UP001595868"/>
    </source>
</evidence>
<protein>
    <submittedName>
        <fullName evidence="1">Uncharacterized protein</fullName>
    </submittedName>
</protein>
<organism evidence="1 2">
    <name type="scientific">Micromonospora zhanjiangensis</name>
    <dbReference type="NCBI Taxonomy" id="1522057"/>
    <lineage>
        <taxon>Bacteria</taxon>
        <taxon>Bacillati</taxon>
        <taxon>Actinomycetota</taxon>
        <taxon>Actinomycetes</taxon>
        <taxon>Micromonosporales</taxon>
        <taxon>Micromonosporaceae</taxon>
        <taxon>Micromonospora</taxon>
    </lineage>
</organism>
<accession>A0ABV8KME5</accession>
<reference evidence="2" key="1">
    <citation type="journal article" date="2019" name="Int. J. Syst. Evol. Microbiol.">
        <title>The Global Catalogue of Microorganisms (GCM) 10K type strain sequencing project: providing services to taxonomists for standard genome sequencing and annotation.</title>
        <authorList>
            <consortium name="The Broad Institute Genomics Platform"/>
            <consortium name="The Broad Institute Genome Sequencing Center for Infectious Disease"/>
            <person name="Wu L."/>
            <person name="Ma J."/>
        </authorList>
    </citation>
    <scope>NUCLEOTIDE SEQUENCE [LARGE SCALE GENOMIC DNA]</scope>
    <source>
        <strain evidence="2">2902at01</strain>
    </source>
</reference>
<sequence>MSGRDAVRPGPLARWRNRRAVRRVNAIDDRFLAAEPLWREGRFAEYAEVLAGLARDYAGERRVIGALDSVFAARIRRCEALVRAGRPGLAETEARTIVADLVDLEGPDGPLRRRLRARMDAAYQGEELPYD</sequence>
<dbReference type="Proteomes" id="UP001595868">
    <property type="component" value="Unassembled WGS sequence"/>
</dbReference>
<dbReference type="EMBL" id="JBHSBN010000008">
    <property type="protein sequence ID" value="MFC4107206.1"/>
    <property type="molecule type" value="Genomic_DNA"/>
</dbReference>
<gene>
    <name evidence="1" type="ORF">ACFOX0_14890</name>
</gene>
<keyword evidence="2" id="KW-1185">Reference proteome</keyword>
<proteinExistence type="predicted"/>
<name>A0ABV8KME5_9ACTN</name>
<comment type="caution">
    <text evidence="1">The sequence shown here is derived from an EMBL/GenBank/DDBJ whole genome shotgun (WGS) entry which is preliminary data.</text>
</comment>
<dbReference type="RefSeq" id="WP_377545835.1">
    <property type="nucleotide sequence ID" value="NZ_JBHSBN010000008.1"/>
</dbReference>
<evidence type="ECO:0000313" key="1">
    <source>
        <dbReference type="EMBL" id="MFC4107206.1"/>
    </source>
</evidence>